<comment type="caution">
    <text evidence="1">The sequence shown here is derived from an EMBL/GenBank/DDBJ whole genome shotgun (WGS) entry which is preliminary data.</text>
</comment>
<reference evidence="1" key="2">
    <citation type="submission" date="2020-09" db="EMBL/GenBank/DDBJ databases">
        <authorList>
            <person name="Sun Q."/>
            <person name="Ohkuma M."/>
        </authorList>
    </citation>
    <scope>NUCLEOTIDE SEQUENCE</scope>
    <source>
        <strain evidence="1">JCM 12580</strain>
    </source>
</reference>
<reference evidence="1" key="1">
    <citation type="journal article" date="2014" name="Int. J. Syst. Evol. Microbiol.">
        <title>Complete genome sequence of Corynebacterium casei LMG S-19264T (=DSM 44701T), isolated from a smear-ripened cheese.</title>
        <authorList>
            <consortium name="US DOE Joint Genome Institute (JGI-PGF)"/>
            <person name="Walter F."/>
            <person name="Albersmeier A."/>
            <person name="Kalinowski J."/>
            <person name="Ruckert C."/>
        </authorList>
    </citation>
    <scope>NUCLEOTIDE SEQUENCE</scope>
    <source>
        <strain evidence="1">JCM 12580</strain>
    </source>
</reference>
<accession>A0A917UWT4</accession>
<keyword evidence="2" id="KW-1185">Reference proteome</keyword>
<name>A0A917UWT4_9BACI</name>
<evidence type="ECO:0000313" key="2">
    <source>
        <dbReference type="Proteomes" id="UP000658382"/>
    </source>
</evidence>
<dbReference type="EMBL" id="BMNQ01000011">
    <property type="protein sequence ID" value="GGJ91416.1"/>
    <property type="molecule type" value="Genomic_DNA"/>
</dbReference>
<dbReference type="RefSeq" id="WP_188632240.1">
    <property type="nucleotide sequence ID" value="NZ_BMNQ01000011.1"/>
</dbReference>
<dbReference type="AlphaFoldDB" id="A0A917UWT4"/>
<proteinExistence type="predicted"/>
<protein>
    <submittedName>
        <fullName evidence="1">Uncharacterized protein</fullName>
    </submittedName>
</protein>
<organism evidence="1 2">
    <name type="scientific">Lentibacillus kapialis</name>
    <dbReference type="NCBI Taxonomy" id="340214"/>
    <lineage>
        <taxon>Bacteria</taxon>
        <taxon>Bacillati</taxon>
        <taxon>Bacillota</taxon>
        <taxon>Bacilli</taxon>
        <taxon>Bacillales</taxon>
        <taxon>Bacillaceae</taxon>
        <taxon>Lentibacillus</taxon>
    </lineage>
</organism>
<dbReference type="Proteomes" id="UP000658382">
    <property type="component" value="Unassembled WGS sequence"/>
</dbReference>
<evidence type="ECO:0000313" key="1">
    <source>
        <dbReference type="EMBL" id="GGJ91416.1"/>
    </source>
</evidence>
<gene>
    <name evidence="1" type="ORF">GCM10007063_12590</name>
</gene>
<sequence length="150" mass="18079">MVFELVFHDKIKNFEEILLEKANHEKRTKGNGDWLDVAERYLAQKERLKLYPWPEEFNDQIPEEEFPPVMKHIVRNTTITNLYRWGIPGRSTGNHRILYAIHNYHKVILVYYFDKQYNGDIQRQDIQPAEERYLAYCIHNPSLYPIQKGE</sequence>